<evidence type="ECO:0000256" key="4">
    <source>
        <dbReference type="ARBA" id="ARBA00022801"/>
    </source>
</evidence>
<evidence type="ECO:0000256" key="5">
    <source>
        <dbReference type="ARBA" id="ARBA00023180"/>
    </source>
</evidence>
<keyword evidence="6" id="KW-0732">Signal</keyword>
<dbReference type="GO" id="GO:0004190">
    <property type="term" value="F:aspartic-type endopeptidase activity"/>
    <property type="evidence" value="ECO:0007669"/>
    <property type="project" value="UniProtKB-KW"/>
</dbReference>
<dbReference type="SUPFAM" id="SSF50630">
    <property type="entry name" value="Acid proteases"/>
    <property type="match status" value="1"/>
</dbReference>
<dbReference type="InParanoid" id="A0A5E4FP75"/>
<dbReference type="AlphaFoldDB" id="A0A5E4FP75"/>
<accession>A0A5E4FP75</accession>
<evidence type="ECO:0000256" key="6">
    <source>
        <dbReference type="SAM" id="SignalP"/>
    </source>
</evidence>
<dbReference type="GO" id="GO:0005576">
    <property type="term" value="C:extracellular region"/>
    <property type="evidence" value="ECO:0007669"/>
    <property type="project" value="TreeGrafter"/>
</dbReference>
<dbReference type="PANTHER" id="PTHR47967:SF123">
    <property type="entry name" value="ASPARTIC PROTEINASE NEPENTHESIN-1-LIKE"/>
    <property type="match status" value="1"/>
</dbReference>
<keyword evidence="4" id="KW-0378">Hydrolase</keyword>
<dbReference type="Gramene" id="VVA29265">
    <property type="protein sequence ID" value="VVA29265"/>
    <property type="gene ID" value="Prudul26B015994"/>
</dbReference>
<dbReference type="CDD" id="cd05476">
    <property type="entry name" value="pepsin_A_like_plant"/>
    <property type="match status" value="1"/>
</dbReference>
<dbReference type="GO" id="GO:0006508">
    <property type="term" value="P:proteolysis"/>
    <property type="evidence" value="ECO:0007669"/>
    <property type="project" value="UniProtKB-KW"/>
</dbReference>
<evidence type="ECO:0000313" key="8">
    <source>
        <dbReference type="EMBL" id="VVA29265.1"/>
    </source>
</evidence>
<protein>
    <submittedName>
        <fullName evidence="8">PREDICTED: aspartic</fullName>
    </submittedName>
</protein>
<evidence type="ECO:0000256" key="3">
    <source>
        <dbReference type="ARBA" id="ARBA00022750"/>
    </source>
</evidence>
<feature type="signal peptide" evidence="6">
    <location>
        <begin position="1"/>
        <end position="27"/>
    </location>
</feature>
<evidence type="ECO:0000313" key="9">
    <source>
        <dbReference type="Proteomes" id="UP000327085"/>
    </source>
</evidence>
<dbReference type="InterPro" id="IPR051708">
    <property type="entry name" value="Plant_Aspart_Prot_A1"/>
</dbReference>
<dbReference type="Proteomes" id="UP000327085">
    <property type="component" value="Chromosome 4"/>
</dbReference>
<reference evidence="9" key="1">
    <citation type="journal article" date="2020" name="Plant J.">
        <title>Transposons played a major role in the diversification between the closely related almond and peach genomes: results from the almond genome sequence.</title>
        <authorList>
            <person name="Alioto T."/>
            <person name="Alexiou K.G."/>
            <person name="Bardil A."/>
            <person name="Barteri F."/>
            <person name="Castanera R."/>
            <person name="Cruz F."/>
            <person name="Dhingra A."/>
            <person name="Duval H."/>
            <person name="Fernandez I Marti A."/>
            <person name="Frias L."/>
            <person name="Galan B."/>
            <person name="Garcia J.L."/>
            <person name="Howad W."/>
            <person name="Gomez-Garrido J."/>
            <person name="Gut M."/>
            <person name="Julca I."/>
            <person name="Morata J."/>
            <person name="Puigdomenech P."/>
            <person name="Ribeca P."/>
            <person name="Rubio Cabetas M.J."/>
            <person name="Vlasova A."/>
            <person name="Wirthensohn M."/>
            <person name="Garcia-Mas J."/>
            <person name="Gabaldon T."/>
            <person name="Casacuberta J.M."/>
            <person name="Arus P."/>
        </authorList>
    </citation>
    <scope>NUCLEOTIDE SEQUENCE [LARGE SCALE GENOMIC DNA]</scope>
    <source>
        <strain evidence="9">cv. Texas</strain>
    </source>
</reference>
<dbReference type="PANTHER" id="PTHR47967">
    <property type="entry name" value="OS07G0603500 PROTEIN-RELATED"/>
    <property type="match status" value="1"/>
</dbReference>
<evidence type="ECO:0000259" key="7">
    <source>
        <dbReference type="PROSITE" id="PS51767"/>
    </source>
</evidence>
<dbReference type="InterPro" id="IPR032799">
    <property type="entry name" value="TAXi_C"/>
</dbReference>
<dbReference type="InterPro" id="IPR034161">
    <property type="entry name" value="Pepsin-like_plant"/>
</dbReference>
<keyword evidence="3" id="KW-0064">Aspartyl protease</keyword>
<dbReference type="InterPro" id="IPR021109">
    <property type="entry name" value="Peptidase_aspartic_dom_sf"/>
</dbReference>
<proteinExistence type="inferred from homology"/>
<dbReference type="Pfam" id="PF14543">
    <property type="entry name" value="TAXi_N"/>
    <property type="match status" value="1"/>
</dbReference>
<dbReference type="PROSITE" id="PS51767">
    <property type="entry name" value="PEPTIDASE_A1"/>
    <property type="match status" value="1"/>
</dbReference>
<comment type="similarity">
    <text evidence="1">Belongs to the peptidase A1 family.</text>
</comment>
<sequence length="459" mass="51456">MSGAHPFLVTSLFLCLISISTFHPTYSKLNGGFSLKLIPRDSPESPLYPGNLTVVERIQRMIKFTEARAHILDLISSSNYSTIEPNNLSLIRDSFFYMVQVGIGTPVEFQFLLMDTGGGLIWTQCQPCINCYRQTKTHIFVPSQSSTYRRLPCDHFLCHGDLPLYKCVNDECVYNIGYGGGSSTRGVVSFETFTFPLDATRTIDNMIFGCSNDNRNIQFSIHGVISGIMGLSLSPDSLVSQLADQTQRRFSYCLVPFTEAQMQPSVLRFGDTIPLPSSNVYTTPFVTPGGSNYYHLNLLDISVGMRPLMFPPGTFTARIGFSGGFFIDSGALISQLDQNLVNERNVYREVMRAFQNHYDSFHLQRLGRVPEGFPLCYKYPPEFNQFASLTYQLEGGNYVVDPKYVNFYNTQAGYFCVAMMPGTGKSILGAWHQQNMRVTYNGAINSLQFSTETCANDHP</sequence>
<dbReference type="Pfam" id="PF14541">
    <property type="entry name" value="TAXi_C"/>
    <property type="match status" value="1"/>
</dbReference>
<dbReference type="InterPro" id="IPR032861">
    <property type="entry name" value="TAXi_N"/>
</dbReference>
<dbReference type="Gene3D" id="2.40.70.10">
    <property type="entry name" value="Acid Proteases"/>
    <property type="match status" value="2"/>
</dbReference>
<gene>
    <name evidence="8" type="ORF">ALMOND_2B015994</name>
</gene>
<organism evidence="8 9">
    <name type="scientific">Prunus dulcis</name>
    <name type="common">Almond</name>
    <name type="synonym">Amygdalus dulcis</name>
    <dbReference type="NCBI Taxonomy" id="3755"/>
    <lineage>
        <taxon>Eukaryota</taxon>
        <taxon>Viridiplantae</taxon>
        <taxon>Streptophyta</taxon>
        <taxon>Embryophyta</taxon>
        <taxon>Tracheophyta</taxon>
        <taxon>Spermatophyta</taxon>
        <taxon>Magnoliopsida</taxon>
        <taxon>eudicotyledons</taxon>
        <taxon>Gunneridae</taxon>
        <taxon>Pentapetalae</taxon>
        <taxon>rosids</taxon>
        <taxon>fabids</taxon>
        <taxon>Rosales</taxon>
        <taxon>Rosaceae</taxon>
        <taxon>Amygdaloideae</taxon>
        <taxon>Amygdaleae</taxon>
        <taxon>Prunus</taxon>
    </lineage>
</organism>
<feature type="chain" id="PRO_5022778155" evidence="6">
    <location>
        <begin position="28"/>
        <end position="459"/>
    </location>
</feature>
<feature type="domain" description="Peptidase A1" evidence="7">
    <location>
        <begin position="97"/>
        <end position="450"/>
    </location>
</feature>
<evidence type="ECO:0000256" key="2">
    <source>
        <dbReference type="ARBA" id="ARBA00022670"/>
    </source>
</evidence>
<keyword evidence="5" id="KW-0325">Glycoprotein</keyword>
<evidence type="ECO:0000256" key="1">
    <source>
        <dbReference type="ARBA" id="ARBA00007447"/>
    </source>
</evidence>
<dbReference type="OMA" id="YNNECVY"/>
<name>A0A5E4FP75_PRUDU</name>
<keyword evidence="2" id="KW-0645">Protease</keyword>
<dbReference type="InterPro" id="IPR033121">
    <property type="entry name" value="PEPTIDASE_A1"/>
</dbReference>
<dbReference type="EMBL" id="CABIKO010000161">
    <property type="protein sequence ID" value="VVA29265.1"/>
    <property type="molecule type" value="Genomic_DNA"/>
</dbReference>